<proteinExistence type="inferred from homology"/>
<dbReference type="SMART" id="SM01167">
    <property type="entry name" value="DUF1900"/>
    <property type="match status" value="2"/>
</dbReference>
<evidence type="ECO:0000256" key="10">
    <source>
        <dbReference type="SAM" id="MobiDB-lite"/>
    </source>
</evidence>
<dbReference type="InterPro" id="IPR015505">
    <property type="entry name" value="Coronin"/>
</dbReference>
<evidence type="ECO:0000259" key="11">
    <source>
        <dbReference type="SMART" id="SM01166"/>
    </source>
</evidence>
<evidence type="ECO:0000256" key="7">
    <source>
        <dbReference type="ARBA" id="ARBA00024838"/>
    </source>
</evidence>
<dbReference type="InterPro" id="IPR020472">
    <property type="entry name" value="WD40_PAC1"/>
</dbReference>
<keyword evidence="5 9" id="KW-0677">Repeat</keyword>
<dbReference type="Pfam" id="PF08953">
    <property type="entry name" value="DUF1899"/>
    <property type="match status" value="2"/>
</dbReference>
<organism evidence="12 13">
    <name type="scientific">Limulus polyphemus</name>
    <name type="common">Atlantic horseshoe crab</name>
    <dbReference type="NCBI Taxonomy" id="6850"/>
    <lineage>
        <taxon>Eukaryota</taxon>
        <taxon>Metazoa</taxon>
        <taxon>Ecdysozoa</taxon>
        <taxon>Arthropoda</taxon>
        <taxon>Chelicerata</taxon>
        <taxon>Merostomata</taxon>
        <taxon>Xiphosura</taxon>
        <taxon>Limulidae</taxon>
        <taxon>Limulus</taxon>
    </lineage>
</organism>
<evidence type="ECO:0000256" key="1">
    <source>
        <dbReference type="ARBA" id="ARBA00004496"/>
    </source>
</evidence>
<name>A0ABM1AZV8_LIMPO</name>
<keyword evidence="4 8" id="KW-0853">WD repeat</keyword>
<accession>A0ABM1AZV8</accession>
<dbReference type="Pfam" id="PF12894">
    <property type="entry name" value="ANAPC4_WD40"/>
    <property type="match status" value="1"/>
</dbReference>
<comment type="similarity">
    <text evidence="2 9">Belongs to the WD repeat coronin family.</text>
</comment>
<gene>
    <name evidence="13" type="primary">LOC106457089</name>
</gene>
<feature type="repeat" description="WD" evidence="8">
    <location>
        <begin position="169"/>
        <end position="210"/>
    </location>
</feature>
<evidence type="ECO:0000256" key="4">
    <source>
        <dbReference type="ARBA" id="ARBA00022574"/>
    </source>
</evidence>
<protein>
    <recommendedName>
        <fullName evidence="9">Coronin</fullName>
    </recommendedName>
</protein>
<dbReference type="Pfam" id="PF00400">
    <property type="entry name" value="WD40"/>
    <property type="match status" value="4"/>
</dbReference>
<evidence type="ECO:0000256" key="8">
    <source>
        <dbReference type="PROSITE-ProRule" id="PRU00221"/>
    </source>
</evidence>
<evidence type="ECO:0000256" key="3">
    <source>
        <dbReference type="ARBA" id="ARBA00022490"/>
    </source>
</evidence>
<feature type="repeat" description="WD" evidence="8">
    <location>
        <begin position="76"/>
        <end position="110"/>
    </location>
</feature>
<feature type="repeat" description="WD" evidence="8">
    <location>
        <begin position="127"/>
        <end position="168"/>
    </location>
</feature>
<feature type="compositionally biased region" description="Polar residues" evidence="10">
    <location>
        <begin position="500"/>
        <end position="516"/>
    </location>
</feature>
<dbReference type="GeneID" id="106457089"/>
<keyword evidence="3" id="KW-0963">Cytoplasm</keyword>
<comment type="subcellular location">
    <subcellularLocation>
        <location evidence="1">Cytoplasm</location>
    </subcellularLocation>
</comment>
<evidence type="ECO:0000256" key="2">
    <source>
        <dbReference type="ARBA" id="ARBA00009482"/>
    </source>
</evidence>
<dbReference type="PROSITE" id="PS50294">
    <property type="entry name" value="WD_REPEATS_REGION"/>
    <property type="match status" value="3"/>
</dbReference>
<dbReference type="InterPro" id="IPR019775">
    <property type="entry name" value="WD40_repeat_CS"/>
</dbReference>
<feature type="domain" description="DUF1899" evidence="11">
    <location>
        <begin position="3"/>
        <end position="67"/>
    </location>
</feature>
<dbReference type="SMART" id="SM00320">
    <property type="entry name" value="WD40"/>
    <property type="match status" value="6"/>
</dbReference>
<dbReference type="SMART" id="SM01166">
    <property type="entry name" value="DUF1899"/>
    <property type="match status" value="2"/>
</dbReference>
<keyword evidence="6" id="KW-0009">Actin-binding</keyword>
<dbReference type="PROSITE" id="PS00678">
    <property type="entry name" value="WD_REPEATS_1"/>
    <property type="match status" value="2"/>
</dbReference>
<feature type="region of interest" description="Disordered" evidence="10">
    <location>
        <begin position="982"/>
        <end position="1003"/>
    </location>
</feature>
<dbReference type="RefSeq" id="XP_013771927.1">
    <property type="nucleotide sequence ID" value="XM_013916473.2"/>
</dbReference>
<dbReference type="PANTHER" id="PTHR10856">
    <property type="entry name" value="CORONIN"/>
    <property type="match status" value="1"/>
</dbReference>
<feature type="repeat" description="WD" evidence="8">
    <location>
        <begin position="695"/>
        <end position="736"/>
    </location>
</feature>
<dbReference type="PRINTS" id="PR00320">
    <property type="entry name" value="GPROTEINBRPT"/>
</dbReference>
<dbReference type="Gene3D" id="2.130.10.10">
    <property type="entry name" value="YVTN repeat-like/Quinoprotein amine dehydrogenase"/>
    <property type="match status" value="2"/>
</dbReference>
<dbReference type="SUPFAM" id="SSF50978">
    <property type="entry name" value="WD40 repeat-like"/>
    <property type="match status" value="2"/>
</dbReference>
<feature type="domain" description="DUF1899" evidence="11">
    <location>
        <begin position="527"/>
        <end position="593"/>
    </location>
</feature>
<dbReference type="InterPro" id="IPR001680">
    <property type="entry name" value="WD40_rpt"/>
</dbReference>
<feature type="region of interest" description="Disordered" evidence="10">
    <location>
        <begin position="491"/>
        <end position="524"/>
    </location>
</feature>
<sequence length="1003" mass="111722">MHRFKPSKYKNATPKVPKRGEGWVLDLTVGSPQSFGNHIKSSAAFMAFNIDSGGGSGLGVLPLNDHGRMRGSLPTLHAHAGLVTDFDFSPFDDAILATASEDCHVKVWRIPCDGLSTSVPCNPEIMLDPFDHRVEVVLFHPTVDCLLTMSVDKTVRIWDISKNTEIYANTDHDNLVQSLHWKGDGSLLVSSARDKKLRILDPRTKVVTQETKSHSNNRDSRVLWLGNSDQVLSTGFGSAREREVMLRDVRNFSNPVASYSGESSLGVLIPLFDPDTNMLFLTAKADTCLMFWEINNKEPYFNEGIRYVGDVQTKGAALVPKRALEVMQAEVNRVLLLGPDCVVPVSFQVPRKSYRDYHEELFPDTAGTEPSLTLDEWMMGSNDMVSKISLNPRKWPNNGLLKFNHVLGSGPTKTILSKMDEDLESQDPEFIEKKEKSSKTSLQKPSVLKKPLLAPKPALLPSSLNGAQNLVTNISSNIHFNAEKAQMNNNNNQISREPHQNQMTTGQPQNEISTEPNQHERPRPGRKFAVRVSKFRHLNGTIHPKETHITNLTNMSKSIPGESNGFDANIERVAVPLGGCGGNIAVFELANRGRLQAGLIPSLMCGSGLMDFSWDPFDHHRLVTGCEDGHVQIWTIPDGGVQESMSEPAEHFQAHSEKIYSVHFNPCAKDVLVTASQDLSVKIWDLVTKEEKIKLEGHQDQIFSLAWSPDGCLLATVAKDKKIRIYDPRNSSLPIREGPGPEGSRGARVVWTLGGSHLVMSGFSKISERQISVYDSTDLSSPLTTEGIDVSPAILIPFYDENSSSLFLSGRGDSTVFVFEVSASSPYLYPLSHYKCPGPHQAIVYFPKCVCNIADVEFARALRLTKTSIEPLSFTVPRLRSEYFQDDLFPDVRVTWEPTVSSHMWFDKKNGEQKWISLKPEGMTPLSEAVESKPPKLTHTEEEPMLVFEGELILEGSLAFMQGGKEKEERIVSAMKEKMNFEDNALPQDNFEGVDPEEWEEDK</sequence>
<dbReference type="InterPro" id="IPR015943">
    <property type="entry name" value="WD40/YVTN_repeat-like_dom_sf"/>
</dbReference>
<evidence type="ECO:0000256" key="9">
    <source>
        <dbReference type="RuleBase" id="RU280818"/>
    </source>
</evidence>
<dbReference type="InterPro" id="IPR036322">
    <property type="entry name" value="WD40_repeat_dom_sf"/>
</dbReference>
<reference evidence="13" key="1">
    <citation type="submission" date="2025-08" db="UniProtKB">
        <authorList>
            <consortium name="RefSeq"/>
        </authorList>
    </citation>
    <scope>IDENTIFICATION</scope>
    <source>
        <tissue evidence="13">Muscle</tissue>
    </source>
</reference>
<keyword evidence="12" id="KW-1185">Reference proteome</keyword>
<dbReference type="PANTHER" id="PTHR10856:SF20">
    <property type="entry name" value="CORONIN-7"/>
    <property type="match status" value="1"/>
</dbReference>
<evidence type="ECO:0000256" key="6">
    <source>
        <dbReference type="ARBA" id="ARBA00023203"/>
    </source>
</evidence>
<dbReference type="Pfam" id="PF16300">
    <property type="entry name" value="WD40_4"/>
    <property type="match status" value="2"/>
</dbReference>
<feature type="compositionally biased region" description="Acidic residues" evidence="10">
    <location>
        <begin position="992"/>
        <end position="1003"/>
    </location>
</feature>
<dbReference type="PROSITE" id="PS50082">
    <property type="entry name" value="WD_REPEATS_2"/>
    <property type="match status" value="5"/>
</dbReference>
<feature type="repeat" description="WD" evidence="8">
    <location>
        <begin position="652"/>
        <end position="694"/>
    </location>
</feature>
<dbReference type="Proteomes" id="UP000694941">
    <property type="component" value="Unplaced"/>
</dbReference>
<evidence type="ECO:0000256" key="5">
    <source>
        <dbReference type="ARBA" id="ARBA00022737"/>
    </source>
</evidence>
<dbReference type="InterPro" id="IPR015048">
    <property type="entry name" value="DUF1899"/>
</dbReference>
<dbReference type="InterPro" id="IPR024977">
    <property type="entry name" value="Apc4-like_WD40_dom"/>
</dbReference>
<evidence type="ECO:0000313" key="12">
    <source>
        <dbReference type="Proteomes" id="UP000694941"/>
    </source>
</evidence>
<comment type="function">
    <text evidence="7">F-actin regulator involved in anterograde Golgi to endosome transport: upon ubiquitination via 'Lys-33'-linked ubiquitin chains by the BCR(KLHL20) E3 ubiquitin ligase complex, interacts with EPS15 and localizes to the trans-Golgi network, where it promotes actin polymerization, thereby facilitating post-Golgi trafficking. May play a role in the maintenance of the Golgi apparatus morphology.</text>
</comment>
<evidence type="ECO:0000313" key="13">
    <source>
        <dbReference type="RefSeq" id="XP_013771927.1"/>
    </source>
</evidence>